<evidence type="ECO:0000313" key="3">
    <source>
        <dbReference type="EMBL" id="KAE8413426.1"/>
    </source>
</evidence>
<accession>A0ABQ6W8H6</accession>
<reference evidence="3 4" key="1">
    <citation type="submission" date="2019-04" db="EMBL/GenBank/DDBJ databases">
        <authorList>
            <consortium name="DOE Joint Genome Institute"/>
            <person name="Mondo S."/>
            <person name="Kjaerbolling I."/>
            <person name="Vesth T."/>
            <person name="Frisvad J.C."/>
            <person name="Nybo J.L."/>
            <person name="Theobald S."/>
            <person name="Kildgaard S."/>
            <person name="Isbrandt T."/>
            <person name="Kuo A."/>
            <person name="Sato A."/>
            <person name="Lyhne E.K."/>
            <person name="Kogle M.E."/>
            <person name="Wiebenga A."/>
            <person name="Kun R.S."/>
            <person name="Lubbers R.J."/>
            <person name="Makela M.R."/>
            <person name="Barry K."/>
            <person name="Chovatia M."/>
            <person name="Clum A."/>
            <person name="Daum C."/>
            <person name="Haridas S."/>
            <person name="He G."/>
            <person name="LaButti K."/>
            <person name="Lipzen A."/>
            <person name="Riley R."/>
            <person name="Salamov A."/>
            <person name="Simmons B.A."/>
            <person name="Magnuson J.K."/>
            <person name="Henrissat B."/>
            <person name="Mortensen U.H."/>
            <person name="Larsen T.O."/>
            <person name="Devries R.P."/>
            <person name="Grigoriev I.V."/>
            <person name="Machida M."/>
            <person name="Baker S.E."/>
            <person name="Andersen M.R."/>
            <person name="Cantor M.N."/>
            <person name="Hua S.X."/>
        </authorList>
    </citation>
    <scope>NUCLEOTIDE SEQUENCE [LARGE SCALE GENOMIC DNA]</scope>
    <source>
        <strain evidence="3 4">CBS 117616</strain>
    </source>
</reference>
<organism evidence="3 4">
    <name type="scientific">Aspergillus pseudocaelatus</name>
    <dbReference type="NCBI Taxonomy" id="1825620"/>
    <lineage>
        <taxon>Eukaryota</taxon>
        <taxon>Fungi</taxon>
        <taxon>Dikarya</taxon>
        <taxon>Ascomycota</taxon>
        <taxon>Pezizomycotina</taxon>
        <taxon>Eurotiomycetes</taxon>
        <taxon>Eurotiomycetidae</taxon>
        <taxon>Eurotiales</taxon>
        <taxon>Aspergillaceae</taxon>
        <taxon>Aspergillus</taxon>
        <taxon>Aspergillus subgen. Circumdati</taxon>
    </lineage>
</organism>
<gene>
    <name evidence="3" type="ORF">BDV36DRAFT_268507</name>
</gene>
<feature type="region of interest" description="Disordered" evidence="1">
    <location>
        <begin position="201"/>
        <end position="223"/>
    </location>
</feature>
<name>A0ABQ6W8H6_9EURO</name>
<dbReference type="EMBL" id="ML735807">
    <property type="protein sequence ID" value="KAE8413426.1"/>
    <property type="molecule type" value="Genomic_DNA"/>
</dbReference>
<feature type="compositionally biased region" description="Polar residues" evidence="1">
    <location>
        <begin position="312"/>
        <end position="326"/>
    </location>
</feature>
<feature type="transmembrane region" description="Helical" evidence="2">
    <location>
        <begin position="100"/>
        <end position="126"/>
    </location>
</feature>
<feature type="compositionally biased region" description="Basic and acidic residues" evidence="1">
    <location>
        <begin position="208"/>
        <end position="219"/>
    </location>
</feature>
<feature type="transmembrane region" description="Helical" evidence="2">
    <location>
        <begin position="21"/>
        <end position="39"/>
    </location>
</feature>
<sequence length="464" mass="50897">MHTPACFSTTAMNFNVPRPSLPCLLGGASFALTSVVTLLDGLCLTSFKDFSPNVRSIESAVTALSAANCAMLVVTILFWLTDINNENTRQLSAYRRRVYYILIAYSAMTTGVTAGGIAWGTAQVMIEQQQMSLRPRQRLLLVTRSVIWAISVLTQGLFGGLLLMTLAKQTSRSRWLTSLSHDLDAIQEELAVDNRLESTKQPQLVVDSPKKSTDRKRSCDGSIGIQQSTSSAASLISKRYSGRTLYQQDSKHSSIDFNPPITYPECVAMRNTFNGCLCGHSSYAAGADGDAGSRKTQGNKPEFRCSLDTLRRQTSLRKSSDTSRSLQPEAPNKGGPPKLTLSDESNIHPLFRSNSPTPPPTAMPGTTVIASPAAGQTISMKALHRMKSTNSLRSYTPRSRSPLFERTGHVDEEVHSKNGLGDGRCELSNDQTFTIPKFVMAADLRRSITQYEKRYDLIESPHES</sequence>
<protein>
    <submittedName>
        <fullName evidence="3">Uncharacterized protein</fullName>
    </submittedName>
</protein>
<feature type="region of interest" description="Disordered" evidence="1">
    <location>
        <begin position="311"/>
        <end position="367"/>
    </location>
</feature>
<keyword evidence="2" id="KW-0812">Transmembrane</keyword>
<keyword evidence="2" id="KW-0472">Membrane</keyword>
<keyword evidence="2" id="KW-1133">Transmembrane helix</keyword>
<keyword evidence="4" id="KW-1185">Reference proteome</keyword>
<proteinExistence type="predicted"/>
<evidence type="ECO:0000256" key="1">
    <source>
        <dbReference type="SAM" id="MobiDB-lite"/>
    </source>
</evidence>
<feature type="transmembrane region" description="Helical" evidence="2">
    <location>
        <begin position="146"/>
        <end position="167"/>
    </location>
</feature>
<evidence type="ECO:0000256" key="2">
    <source>
        <dbReference type="SAM" id="Phobius"/>
    </source>
</evidence>
<evidence type="ECO:0000313" key="4">
    <source>
        <dbReference type="Proteomes" id="UP000325395"/>
    </source>
</evidence>
<feature type="transmembrane region" description="Helical" evidence="2">
    <location>
        <begin position="59"/>
        <end position="80"/>
    </location>
</feature>
<dbReference type="Proteomes" id="UP000325395">
    <property type="component" value="Unassembled WGS sequence"/>
</dbReference>